<feature type="compositionally biased region" description="Basic and acidic residues" evidence="3">
    <location>
        <begin position="1"/>
        <end position="19"/>
    </location>
</feature>
<dbReference type="AlphaFoldDB" id="A0A7R9I6U4"/>
<evidence type="ECO:0000256" key="1">
    <source>
        <dbReference type="ARBA" id="ARBA00022884"/>
    </source>
</evidence>
<dbReference type="PANTHER" id="PTHR23295:SF6">
    <property type="entry name" value="NEOSIN, ISOFORM A"/>
    <property type="match status" value="1"/>
</dbReference>
<dbReference type="InterPro" id="IPR052600">
    <property type="entry name" value="Nuc_rcpt_coact/corep"/>
</dbReference>
<reference evidence="5" key="1">
    <citation type="submission" date="2020-11" db="EMBL/GenBank/DDBJ databases">
        <authorList>
            <person name="Tran Van P."/>
        </authorList>
    </citation>
    <scope>NUCLEOTIDE SEQUENCE</scope>
</reference>
<name>A0A7R9I6U4_9NEOP</name>
<dbReference type="InterPro" id="IPR035979">
    <property type="entry name" value="RBD_domain_sf"/>
</dbReference>
<evidence type="ECO:0000256" key="3">
    <source>
        <dbReference type="SAM" id="MobiDB-lite"/>
    </source>
</evidence>
<dbReference type="GO" id="GO:0003723">
    <property type="term" value="F:RNA binding"/>
    <property type="evidence" value="ECO:0007669"/>
    <property type="project" value="UniProtKB-UniRule"/>
</dbReference>
<accession>A0A7R9I6U4</accession>
<dbReference type="Pfam" id="PF00076">
    <property type="entry name" value="RRM_1"/>
    <property type="match status" value="1"/>
</dbReference>
<sequence>MSYRERGYEPAPYRGEHMMNDPTTANARVYVGNLPVADISKKDLEDRFRKHGSVLGVTLNNRGFGFVQYEDEESALDAIKLENGANFKGKKIEVNQARVIGRVPGGPRRDDDRDRDRDRDRDFRDRSPMDDRDRDWRGDRSRDLHDRWSLRRDSSPAR</sequence>
<dbReference type="EMBL" id="OD572544">
    <property type="protein sequence ID" value="CAD7449792.1"/>
    <property type="molecule type" value="Genomic_DNA"/>
</dbReference>
<feature type="domain" description="RRM" evidence="4">
    <location>
        <begin position="27"/>
        <end position="99"/>
    </location>
</feature>
<feature type="region of interest" description="Disordered" evidence="3">
    <location>
        <begin position="98"/>
        <end position="140"/>
    </location>
</feature>
<organism evidence="5">
    <name type="scientific">Timema bartmani</name>
    <dbReference type="NCBI Taxonomy" id="61472"/>
    <lineage>
        <taxon>Eukaryota</taxon>
        <taxon>Metazoa</taxon>
        <taxon>Ecdysozoa</taxon>
        <taxon>Arthropoda</taxon>
        <taxon>Hexapoda</taxon>
        <taxon>Insecta</taxon>
        <taxon>Pterygota</taxon>
        <taxon>Neoptera</taxon>
        <taxon>Polyneoptera</taxon>
        <taxon>Phasmatodea</taxon>
        <taxon>Timematodea</taxon>
        <taxon>Timematoidea</taxon>
        <taxon>Timematidae</taxon>
        <taxon>Timema</taxon>
    </lineage>
</organism>
<evidence type="ECO:0000313" key="5">
    <source>
        <dbReference type="EMBL" id="CAD7449792.1"/>
    </source>
</evidence>
<feature type="region of interest" description="Disordered" evidence="3">
    <location>
        <begin position="1"/>
        <end position="20"/>
    </location>
</feature>
<dbReference type="PROSITE" id="PS50102">
    <property type="entry name" value="RRM"/>
    <property type="match status" value="1"/>
</dbReference>
<keyword evidence="1 2" id="KW-0694">RNA-binding</keyword>
<proteinExistence type="predicted"/>
<dbReference type="InterPro" id="IPR012677">
    <property type="entry name" value="Nucleotide-bd_a/b_plait_sf"/>
</dbReference>
<dbReference type="PANTHER" id="PTHR23295">
    <property type="entry name" value="NUCLEAR RECEPTOR COACTIVATOR 5-RELATED"/>
    <property type="match status" value="1"/>
</dbReference>
<evidence type="ECO:0000256" key="2">
    <source>
        <dbReference type="PROSITE-ProRule" id="PRU00176"/>
    </source>
</evidence>
<dbReference type="SUPFAM" id="SSF54928">
    <property type="entry name" value="RNA-binding domain, RBD"/>
    <property type="match status" value="1"/>
</dbReference>
<evidence type="ECO:0000259" key="4">
    <source>
        <dbReference type="PROSITE" id="PS50102"/>
    </source>
</evidence>
<feature type="compositionally biased region" description="Basic and acidic residues" evidence="3">
    <location>
        <begin position="107"/>
        <end position="140"/>
    </location>
</feature>
<dbReference type="InterPro" id="IPR000504">
    <property type="entry name" value="RRM_dom"/>
</dbReference>
<dbReference type="SMART" id="SM00360">
    <property type="entry name" value="RRM"/>
    <property type="match status" value="1"/>
</dbReference>
<dbReference type="Gene3D" id="3.30.70.330">
    <property type="match status" value="1"/>
</dbReference>
<gene>
    <name evidence="5" type="ORF">TBIB3V08_LOCUS12065</name>
</gene>
<protein>
    <recommendedName>
        <fullName evidence="4">RRM domain-containing protein</fullName>
    </recommendedName>
</protein>